<name>B8MAI8_TALSN</name>
<sequence>MSATCNRFYSFVSQSKEMEVASETNFAAAVSLARAALDDPEESKSDATLLTVMLLSMFENLSSVKAYRSPLKTHFIGLAQLLQHRGPDLLHSGISLFCLHQFYYRLAAVVLGGDLEAMRELLEISKSIRPPCDMHPTNTLASFTTGLAYLRLRLEAINLCSGFDVQKITLLMSLALQLEGDLSRWVNDVPASCQPRKKVLDIFLYYPDWEDKYPSLAVAQDWNHYRYMRIMTNIVISRCAALLRLYSKVAAADQACEQMVDEVLASVNFYIGPLKKYENDEDEDDDDDYHPHRMSQDRVVDKKYALGALGAMLLLPKLRWILQAEPSLRPKQRACLESRVKTMLKFYRAHGVENVDMQDQ</sequence>
<evidence type="ECO:0000313" key="2">
    <source>
        <dbReference type="Proteomes" id="UP000001745"/>
    </source>
</evidence>
<dbReference type="AlphaFoldDB" id="B8MAI8"/>
<protein>
    <submittedName>
        <fullName evidence="1">Uncharacterized protein</fullName>
    </submittedName>
</protein>
<dbReference type="InParanoid" id="B8MAI8"/>
<dbReference type="RefSeq" id="XP_002481404.1">
    <property type="nucleotide sequence ID" value="XM_002481359.1"/>
</dbReference>
<dbReference type="PhylomeDB" id="B8MAI8"/>
<proteinExistence type="predicted"/>
<dbReference type="Proteomes" id="UP000001745">
    <property type="component" value="Unassembled WGS sequence"/>
</dbReference>
<dbReference type="STRING" id="441959.B8MAI8"/>
<keyword evidence="2" id="KW-1185">Reference proteome</keyword>
<dbReference type="GeneID" id="8105711"/>
<evidence type="ECO:0000313" key="1">
    <source>
        <dbReference type="EMBL" id="EED17412.1"/>
    </source>
</evidence>
<dbReference type="PANTHER" id="PTHR38791:SF5">
    <property type="entry name" value="TRANSCRIPTION FACTOR DBAG-RELATED"/>
    <property type="match status" value="1"/>
</dbReference>
<organism evidence="1 2">
    <name type="scientific">Talaromyces stipitatus (strain ATCC 10500 / CBS 375.48 / QM 6759 / NRRL 1006)</name>
    <name type="common">Penicillium stipitatum</name>
    <dbReference type="NCBI Taxonomy" id="441959"/>
    <lineage>
        <taxon>Eukaryota</taxon>
        <taxon>Fungi</taxon>
        <taxon>Dikarya</taxon>
        <taxon>Ascomycota</taxon>
        <taxon>Pezizomycotina</taxon>
        <taxon>Eurotiomycetes</taxon>
        <taxon>Eurotiomycetidae</taxon>
        <taxon>Eurotiales</taxon>
        <taxon>Trichocomaceae</taxon>
        <taxon>Talaromyces</taxon>
        <taxon>Talaromyces sect. Talaromyces</taxon>
    </lineage>
</organism>
<dbReference type="InterPro" id="IPR053175">
    <property type="entry name" value="DHMBA_Reg_Transcription_Factor"/>
</dbReference>
<dbReference type="VEuPathDB" id="FungiDB:TSTA_112460"/>
<dbReference type="EMBL" id="EQ962655">
    <property type="protein sequence ID" value="EED17412.1"/>
    <property type="molecule type" value="Genomic_DNA"/>
</dbReference>
<reference evidence="2" key="1">
    <citation type="journal article" date="2015" name="Genome Announc.">
        <title>Genome sequence of the AIDS-associated pathogen Penicillium marneffei (ATCC18224) and its near taxonomic relative Talaromyces stipitatus (ATCC10500).</title>
        <authorList>
            <person name="Nierman W.C."/>
            <person name="Fedorova-Abrams N.D."/>
            <person name="Andrianopoulos A."/>
        </authorList>
    </citation>
    <scope>NUCLEOTIDE SEQUENCE [LARGE SCALE GENOMIC DNA]</scope>
    <source>
        <strain evidence="2">ATCC 10500 / CBS 375.48 / QM 6759 / NRRL 1006</strain>
    </source>
</reference>
<dbReference type="PANTHER" id="PTHR38791">
    <property type="entry name" value="ZN(II)2CYS6 TRANSCRIPTION FACTOR (EUROFUNG)-RELATED-RELATED"/>
    <property type="match status" value="1"/>
</dbReference>
<gene>
    <name evidence="1" type="ORF">TSTA_112460</name>
</gene>
<dbReference type="OrthoDB" id="2991872at2759"/>
<accession>B8MAI8</accession>
<dbReference type="HOGENOM" id="CLU_737900_0_0_1"/>
<dbReference type="OMA" id="RCDCYAD"/>